<evidence type="ECO:0000256" key="3">
    <source>
        <dbReference type="ARBA" id="ARBA00023242"/>
    </source>
</evidence>
<comment type="caution">
    <text evidence="4">The sequence shown here is derived from an EMBL/GenBank/DDBJ whole genome shotgun (WGS) entry which is preliminary data.</text>
</comment>
<dbReference type="InterPro" id="IPR012340">
    <property type="entry name" value="NA-bd_OB-fold"/>
</dbReference>
<dbReference type="GO" id="GO:0005662">
    <property type="term" value="C:DNA replication factor A complex"/>
    <property type="evidence" value="ECO:0007669"/>
    <property type="project" value="TreeGrafter"/>
</dbReference>
<dbReference type="GO" id="GO:0003684">
    <property type="term" value="F:damaged DNA binding"/>
    <property type="evidence" value="ECO:0007669"/>
    <property type="project" value="TreeGrafter"/>
</dbReference>
<proteinExistence type="inferred from homology"/>
<dbReference type="PANTHER" id="PTHR15114:SF1">
    <property type="entry name" value="REPLICATION PROTEIN A 14 KDA SUBUNIT"/>
    <property type="match status" value="1"/>
</dbReference>
<name>A0A433QMJ0_9FUNG</name>
<evidence type="ECO:0000313" key="4">
    <source>
        <dbReference type="EMBL" id="RUS30989.1"/>
    </source>
</evidence>
<comment type="subcellular location">
    <subcellularLocation>
        <location evidence="1">Nucleus</location>
    </subcellularLocation>
</comment>
<keyword evidence="3" id="KW-0539">Nucleus</keyword>
<dbReference type="Gene3D" id="2.40.50.140">
    <property type="entry name" value="Nucleic acid-binding proteins"/>
    <property type="match status" value="1"/>
</dbReference>
<sequence length="141" mass="15693">MIDLDAFSPTQIPMEATPRINSELRSQYCGQIVRIVSKVIRIDGKIATIEAPDSTQVQVTMADDSQWGTLYVELIARVESNLSLTELASTDFGDSFGKYGSRVNTAMLFDVLKLNYPTCPSSDMELANKVVLACQQYRDIF</sequence>
<keyword evidence="5" id="KW-1185">Reference proteome</keyword>
<dbReference type="GO" id="GO:0006289">
    <property type="term" value="P:nucleotide-excision repair"/>
    <property type="evidence" value="ECO:0007669"/>
    <property type="project" value="TreeGrafter"/>
</dbReference>
<evidence type="ECO:0008006" key="6">
    <source>
        <dbReference type="Google" id="ProtNLM"/>
    </source>
</evidence>
<dbReference type="EMBL" id="RBNJ01003386">
    <property type="protein sequence ID" value="RUS30989.1"/>
    <property type="molecule type" value="Genomic_DNA"/>
</dbReference>
<dbReference type="GO" id="GO:0003697">
    <property type="term" value="F:single-stranded DNA binding"/>
    <property type="evidence" value="ECO:0007669"/>
    <property type="project" value="TreeGrafter"/>
</dbReference>
<dbReference type="Pfam" id="PF08661">
    <property type="entry name" value="Rep_fac-A_3"/>
    <property type="match status" value="1"/>
</dbReference>
<dbReference type="SUPFAM" id="SSF50249">
    <property type="entry name" value="Nucleic acid-binding proteins"/>
    <property type="match status" value="1"/>
</dbReference>
<dbReference type="GO" id="GO:0000724">
    <property type="term" value="P:double-strand break repair via homologous recombination"/>
    <property type="evidence" value="ECO:0007669"/>
    <property type="project" value="TreeGrafter"/>
</dbReference>
<evidence type="ECO:0000313" key="5">
    <source>
        <dbReference type="Proteomes" id="UP000274822"/>
    </source>
</evidence>
<comment type="similarity">
    <text evidence="2">Belongs to the replication factor A protein 3 family.</text>
</comment>
<reference evidence="4 5" key="1">
    <citation type="journal article" date="2018" name="New Phytol.">
        <title>Phylogenomics of Endogonaceae and evolution of mycorrhizas within Mucoromycota.</title>
        <authorList>
            <person name="Chang Y."/>
            <person name="Desiro A."/>
            <person name="Na H."/>
            <person name="Sandor L."/>
            <person name="Lipzen A."/>
            <person name="Clum A."/>
            <person name="Barry K."/>
            <person name="Grigoriev I.V."/>
            <person name="Martin F.M."/>
            <person name="Stajich J.E."/>
            <person name="Smith M.E."/>
            <person name="Bonito G."/>
            <person name="Spatafora J.W."/>
        </authorList>
    </citation>
    <scope>NUCLEOTIDE SEQUENCE [LARGE SCALE GENOMIC DNA]</scope>
    <source>
        <strain evidence="4 5">AD002</strain>
    </source>
</reference>
<gene>
    <name evidence="4" type="ORF">BC938DRAFT_478654</name>
</gene>
<dbReference type="GO" id="GO:0035861">
    <property type="term" value="C:site of double-strand break"/>
    <property type="evidence" value="ECO:0007669"/>
    <property type="project" value="TreeGrafter"/>
</dbReference>
<evidence type="ECO:0000256" key="2">
    <source>
        <dbReference type="ARBA" id="ARBA00009761"/>
    </source>
</evidence>
<dbReference type="InterPro" id="IPR013970">
    <property type="entry name" value="Rfa2"/>
</dbReference>
<dbReference type="GO" id="GO:0006260">
    <property type="term" value="P:DNA replication"/>
    <property type="evidence" value="ECO:0007669"/>
    <property type="project" value="InterPro"/>
</dbReference>
<protein>
    <recommendedName>
        <fullName evidence="6">Replication factor A protein 3</fullName>
    </recommendedName>
</protein>
<dbReference type="AlphaFoldDB" id="A0A433QMJ0"/>
<accession>A0A433QMJ0</accession>
<dbReference type="Proteomes" id="UP000274822">
    <property type="component" value="Unassembled WGS sequence"/>
</dbReference>
<dbReference type="GO" id="GO:0006284">
    <property type="term" value="P:base-excision repair"/>
    <property type="evidence" value="ECO:0007669"/>
    <property type="project" value="TreeGrafter"/>
</dbReference>
<dbReference type="GO" id="GO:0006298">
    <property type="term" value="P:mismatch repair"/>
    <property type="evidence" value="ECO:0007669"/>
    <property type="project" value="TreeGrafter"/>
</dbReference>
<evidence type="ECO:0000256" key="1">
    <source>
        <dbReference type="ARBA" id="ARBA00004123"/>
    </source>
</evidence>
<organism evidence="4 5">
    <name type="scientific">Jimgerdemannia flammicorona</name>
    <dbReference type="NCBI Taxonomy" id="994334"/>
    <lineage>
        <taxon>Eukaryota</taxon>
        <taxon>Fungi</taxon>
        <taxon>Fungi incertae sedis</taxon>
        <taxon>Mucoromycota</taxon>
        <taxon>Mucoromycotina</taxon>
        <taxon>Endogonomycetes</taxon>
        <taxon>Endogonales</taxon>
        <taxon>Endogonaceae</taxon>
        <taxon>Jimgerdemannia</taxon>
    </lineage>
</organism>
<dbReference type="PANTHER" id="PTHR15114">
    <property type="entry name" value="REPLICATION PROTEIN A3"/>
    <property type="match status" value="1"/>
</dbReference>